<name>A0A9P7B321_RHOMI</name>
<feature type="compositionally biased region" description="Low complexity" evidence="1">
    <location>
        <begin position="57"/>
        <end position="72"/>
    </location>
</feature>
<evidence type="ECO:0000313" key="4">
    <source>
        <dbReference type="Proteomes" id="UP000777482"/>
    </source>
</evidence>
<comment type="caution">
    <text evidence="3">The sequence shown here is derived from an EMBL/GenBank/DDBJ whole genome shotgun (WGS) entry which is preliminary data.</text>
</comment>
<accession>A0A9P7B321</accession>
<evidence type="ECO:0000313" key="3">
    <source>
        <dbReference type="EMBL" id="KAG0655835.1"/>
    </source>
</evidence>
<organism evidence="3 4">
    <name type="scientific">Rhodotorula mucilaginosa</name>
    <name type="common">Yeast</name>
    <name type="synonym">Rhodotorula rubra</name>
    <dbReference type="NCBI Taxonomy" id="5537"/>
    <lineage>
        <taxon>Eukaryota</taxon>
        <taxon>Fungi</taxon>
        <taxon>Dikarya</taxon>
        <taxon>Basidiomycota</taxon>
        <taxon>Pucciniomycotina</taxon>
        <taxon>Microbotryomycetes</taxon>
        <taxon>Sporidiobolales</taxon>
        <taxon>Sporidiobolaceae</taxon>
        <taxon>Rhodotorula</taxon>
    </lineage>
</organism>
<feature type="compositionally biased region" description="Low complexity" evidence="1">
    <location>
        <begin position="1"/>
        <end position="16"/>
    </location>
</feature>
<evidence type="ECO:0000256" key="1">
    <source>
        <dbReference type="SAM" id="MobiDB-lite"/>
    </source>
</evidence>
<keyword evidence="2" id="KW-0472">Membrane</keyword>
<proteinExistence type="predicted"/>
<evidence type="ECO:0000256" key="2">
    <source>
        <dbReference type="SAM" id="Phobius"/>
    </source>
</evidence>
<protein>
    <submittedName>
        <fullName evidence="3">Uncharacterized protein</fullName>
    </submittedName>
</protein>
<dbReference type="Proteomes" id="UP000777482">
    <property type="component" value="Unassembled WGS sequence"/>
</dbReference>
<feature type="region of interest" description="Disordered" evidence="1">
    <location>
        <begin position="1"/>
        <end position="73"/>
    </location>
</feature>
<keyword evidence="2" id="KW-1133">Transmembrane helix</keyword>
<sequence>MTTSSESSDGRSSTASQKRVRTMHSLGMGKTISKHITNKGTSAGDDDEKQPLNDIEAQAAQIRSQRQQPSAPHLSMRRKLYIGGTLLICVVIIVIGSVVGVRLHNSHKTSKDAETSSEAAGQEAAKALANASLLVDAHVIQGSLQRARPTSIDVEDGD</sequence>
<dbReference type="OrthoDB" id="10576212at2759"/>
<dbReference type="EMBL" id="PUHQ01000110">
    <property type="protein sequence ID" value="KAG0655835.1"/>
    <property type="molecule type" value="Genomic_DNA"/>
</dbReference>
<keyword evidence="4" id="KW-1185">Reference proteome</keyword>
<dbReference type="AlphaFoldDB" id="A0A9P7B321"/>
<gene>
    <name evidence="3" type="ORF">C6P46_000687</name>
</gene>
<keyword evidence="2" id="KW-0812">Transmembrane</keyword>
<reference evidence="3 4" key="1">
    <citation type="submission" date="2020-11" db="EMBL/GenBank/DDBJ databases">
        <title>Kefir isolates.</title>
        <authorList>
            <person name="Marcisauskas S."/>
            <person name="Kim Y."/>
            <person name="Blasche S."/>
        </authorList>
    </citation>
    <scope>NUCLEOTIDE SEQUENCE [LARGE SCALE GENOMIC DNA]</scope>
    <source>
        <strain evidence="3 4">KR</strain>
    </source>
</reference>
<feature type="transmembrane region" description="Helical" evidence="2">
    <location>
        <begin position="80"/>
        <end position="101"/>
    </location>
</feature>